<dbReference type="RefSeq" id="WP_146653017.1">
    <property type="nucleotide sequence ID" value="NZ_CP012333.1"/>
</dbReference>
<feature type="signal peptide" evidence="1">
    <location>
        <begin position="1"/>
        <end position="21"/>
    </location>
</feature>
<dbReference type="KEGG" id="llu:AKJ09_08704"/>
<proteinExistence type="predicted"/>
<organism evidence="2 3">
    <name type="scientific">Labilithrix luteola</name>
    <dbReference type="NCBI Taxonomy" id="1391654"/>
    <lineage>
        <taxon>Bacteria</taxon>
        <taxon>Pseudomonadati</taxon>
        <taxon>Myxococcota</taxon>
        <taxon>Polyangia</taxon>
        <taxon>Polyangiales</taxon>
        <taxon>Labilitrichaceae</taxon>
        <taxon>Labilithrix</taxon>
    </lineage>
</organism>
<evidence type="ECO:0000256" key="1">
    <source>
        <dbReference type="SAM" id="SignalP"/>
    </source>
</evidence>
<sequence length="169" mass="17394">MKPNFSKVVVTLIAGSSLSLALWFGAGCGGEVSIGQGRSSLLADGGQGAVVDDPAGHCDDGGCAPPQPGDCSMAKCANMQTACIDGVMEHLRCVPSPYRGQGSAPADQCDLIGDCTNERLATKPPCPEAECGARPTSCAYGTPNVIGCVVDYEATKDSARICAWNYRCE</sequence>
<dbReference type="PROSITE" id="PS51257">
    <property type="entry name" value="PROKAR_LIPOPROTEIN"/>
    <property type="match status" value="1"/>
</dbReference>
<gene>
    <name evidence="2" type="ORF">AKJ09_08704</name>
</gene>
<dbReference type="STRING" id="1391654.AKJ09_08704"/>
<evidence type="ECO:0000313" key="2">
    <source>
        <dbReference type="EMBL" id="AKV02041.1"/>
    </source>
</evidence>
<dbReference type="Proteomes" id="UP000064967">
    <property type="component" value="Chromosome"/>
</dbReference>
<reference evidence="2 3" key="1">
    <citation type="submission" date="2015-08" db="EMBL/GenBank/DDBJ databases">
        <authorList>
            <person name="Babu N.S."/>
            <person name="Beckwith C.J."/>
            <person name="Beseler K.G."/>
            <person name="Brison A."/>
            <person name="Carone J.V."/>
            <person name="Caskin T.P."/>
            <person name="Diamond M."/>
            <person name="Durham M.E."/>
            <person name="Foxe J.M."/>
            <person name="Go M."/>
            <person name="Henderson B.A."/>
            <person name="Jones I.B."/>
            <person name="McGettigan J.A."/>
            <person name="Micheletti S.J."/>
            <person name="Nasrallah M.E."/>
            <person name="Ortiz D."/>
            <person name="Piller C.R."/>
            <person name="Privatt S.R."/>
            <person name="Schneider S.L."/>
            <person name="Sharp S."/>
            <person name="Smith T.C."/>
            <person name="Stanton J.D."/>
            <person name="Ullery H.E."/>
            <person name="Wilson R.J."/>
            <person name="Serrano M.G."/>
            <person name="Buck G."/>
            <person name="Lee V."/>
            <person name="Wang Y."/>
            <person name="Carvalho R."/>
            <person name="Voegtly L."/>
            <person name="Shi R."/>
            <person name="Duckworth R."/>
            <person name="Johnson A."/>
            <person name="Loviza R."/>
            <person name="Walstead R."/>
            <person name="Shah Z."/>
            <person name="Kiflezghi M."/>
            <person name="Wade K."/>
            <person name="Ball S.L."/>
            <person name="Bradley K.W."/>
            <person name="Asai D.J."/>
            <person name="Bowman C.A."/>
            <person name="Russell D.A."/>
            <person name="Pope W.H."/>
            <person name="Jacobs-Sera D."/>
            <person name="Hendrix R.W."/>
            <person name="Hatfull G.F."/>
        </authorList>
    </citation>
    <scope>NUCLEOTIDE SEQUENCE [LARGE SCALE GENOMIC DNA]</scope>
    <source>
        <strain evidence="2 3">DSM 27648</strain>
    </source>
</reference>
<keyword evidence="3" id="KW-1185">Reference proteome</keyword>
<accession>A0A0K1Q8A3</accession>
<protein>
    <recommendedName>
        <fullName evidence="4">Lipoprotein</fullName>
    </recommendedName>
</protein>
<feature type="chain" id="PRO_5005466969" description="Lipoprotein" evidence="1">
    <location>
        <begin position="22"/>
        <end position="169"/>
    </location>
</feature>
<dbReference type="AlphaFoldDB" id="A0A0K1Q8A3"/>
<name>A0A0K1Q8A3_9BACT</name>
<keyword evidence="1" id="KW-0732">Signal</keyword>
<dbReference type="EMBL" id="CP012333">
    <property type="protein sequence ID" value="AKV02041.1"/>
    <property type="molecule type" value="Genomic_DNA"/>
</dbReference>
<evidence type="ECO:0008006" key="4">
    <source>
        <dbReference type="Google" id="ProtNLM"/>
    </source>
</evidence>
<evidence type="ECO:0000313" key="3">
    <source>
        <dbReference type="Proteomes" id="UP000064967"/>
    </source>
</evidence>